<dbReference type="PANTHER" id="PTHR43280">
    <property type="entry name" value="ARAC-FAMILY TRANSCRIPTIONAL REGULATOR"/>
    <property type="match status" value="1"/>
</dbReference>
<keyword evidence="2" id="KW-0238">DNA-binding</keyword>
<keyword evidence="3" id="KW-0804">Transcription</keyword>
<dbReference type="PROSITE" id="PS01124">
    <property type="entry name" value="HTH_ARAC_FAMILY_2"/>
    <property type="match status" value="1"/>
</dbReference>
<proteinExistence type="predicted"/>
<dbReference type="InterPro" id="IPR009057">
    <property type="entry name" value="Homeodomain-like_sf"/>
</dbReference>
<dbReference type="Pfam" id="PF12833">
    <property type="entry name" value="HTH_18"/>
    <property type="match status" value="1"/>
</dbReference>
<evidence type="ECO:0000256" key="2">
    <source>
        <dbReference type="ARBA" id="ARBA00023125"/>
    </source>
</evidence>
<evidence type="ECO:0000259" key="4">
    <source>
        <dbReference type="PROSITE" id="PS01124"/>
    </source>
</evidence>
<dbReference type="PANTHER" id="PTHR43280:SF26">
    <property type="entry name" value="ARAC-FAMILY TRANSCRIPTIONAL REGULATOR"/>
    <property type="match status" value="1"/>
</dbReference>
<dbReference type="SMART" id="SM00342">
    <property type="entry name" value="HTH_ARAC"/>
    <property type="match status" value="1"/>
</dbReference>
<evidence type="ECO:0000256" key="3">
    <source>
        <dbReference type="ARBA" id="ARBA00023163"/>
    </source>
</evidence>
<feature type="domain" description="HTH araC/xylS-type" evidence="4">
    <location>
        <begin position="271"/>
        <end position="369"/>
    </location>
</feature>
<dbReference type="InterPro" id="IPR018060">
    <property type="entry name" value="HTH_AraC"/>
</dbReference>
<name>A0A2Z3KC04_LACLL</name>
<evidence type="ECO:0000313" key="5">
    <source>
        <dbReference type="EMBL" id="AWN65242.1"/>
    </source>
</evidence>
<sequence length="370" mass="43310">MKAILHMNDTLDLLIPFIGTPFAIFENNICILSSEIENNYFLKYLKDNLYNETEKEQLTILKSNDYTSVTIHFDINHINYFLISIVSSKLSEDWTSKEWNIHYKKVEVLVSTLKDSTTYKIKKIDNIEGYKKQITFDKPLHPIATTLHLQHDYLDNYNLEQHIVNLLKENKPTAIRPLFKTIIRINDYPLSENNLSDKKYKLISLISLLTREAIKNNSPINLAYRLSNHLILKLDKVDNIKMFSGFLNYMFIEFSHLFNFESKRYPSNTVNLAIKYIQNHLYDSLSNSDIADYLFINSSYLSSLFKKTTGTSLRSYIITLKIKEAKHLLLSTDFSLSYISEILNFSSQSRFTKVFRVETGYTPKSFRALF</sequence>
<dbReference type="Gene3D" id="1.10.10.60">
    <property type="entry name" value="Homeodomain-like"/>
    <property type="match status" value="2"/>
</dbReference>
<dbReference type="GO" id="GO:0003700">
    <property type="term" value="F:DNA-binding transcription factor activity"/>
    <property type="evidence" value="ECO:0007669"/>
    <property type="project" value="InterPro"/>
</dbReference>
<accession>A0A2Z3KC04</accession>
<dbReference type="AlphaFoldDB" id="A0A2Z3KC04"/>
<dbReference type="EMBL" id="CP028160">
    <property type="protein sequence ID" value="AWN65242.1"/>
    <property type="molecule type" value="Genomic_DNA"/>
</dbReference>
<dbReference type="Proteomes" id="UP000245919">
    <property type="component" value="Chromosome"/>
</dbReference>
<dbReference type="GO" id="GO:0043565">
    <property type="term" value="F:sequence-specific DNA binding"/>
    <property type="evidence" value="ECO:0007669"/>
    <property type="project" value="InterPro"/>
</dbReference>
<evidence type="ECO:0000313" key="6">
    <source>
        <dbReference type="Proteomes" id="UP000245919"/>
    </source>
</evidence>
<organism evidence="5 6">
    <name type="scientific">Lactococcus lactis subsp. lactis</name>
    <name type="common">Streptococcus lactis</name>
    <dbReference type="NCBI Taxonomy" id="1360"/>
    <lineage>
        <taxon>Bacteria</taxon>
        <taxon>Bacillati</taxon>
        <taxon>Bacillota</taxon>
        <taxon>Bacilli</taxon>
        <taxon>Lactobacillales</taxon>
        <taxon>Streptococcaceae</taxon>
        <taxon>Lactococcus</taxon>
    </lineage>
</organism>
<reference evidence="5 6" key="1">
    <citation type="submission" date="2018-03" db="EMBL/GenBank/DDBJ databases">
        <title>Genome sequence of Lactococcus lactis strain 14B4 from almond drupe.</title>
        <authorList>
            <person name="Tran T.D."/>
            <person name="McGarvey J.A."/>
            <person name="Huynh S."/>
            <person name="Parker C.T."/>
        </authorList>
    </citation>
    <scope>NUCLEOTIDE SEQUENCE [LARGE SCALE GENOMIC DNA]</scope>
    <source>
        <strain evidence="5 6">14B4</strain>
    </source>
</reference>
<dbReference type="SUPFAM" id="SSF46689">
    <property type="entry name" value="Homeodomain-like"/>
    <property type="match status" value="2"/>
</dbReference>
<gene>
    <name evidence="5" type="ORF">LL14B4_03275</name>
</gene>
<keyword evidence="1" id="KW-0805">Transcription regulation</keyword>
<protein>
    <recommendedName>
        <fullName evidence="4">HTH araC/xylS-type domain-containing protein</fullName>
    </recommendedName>
</protein>
<evidence type="ECO:0000256" key="1">
    <source>
        <dbReference type="ARBA" id="ARBA00023015"/>
    </source>
</evidence>